<evidence type="ECO:0000313" key="3">
    <source>
        <dbReference type="Proteomes" id="UP000680638"/>
    </source>
</evidence>
<evidence type="ECO:0000256" key="1">
    <source>
        <dbReference type="SAM" id="Phobius"/>
    </source>
</evidence>
<dbReference type="RefSeq" id="WP_212949184.1">
    <property type="nucleotide sequence ID" value="NZ_BORW01000007.1"/>
</dbReference>
<proteinExistence type="predicted"/>
<keyword evidence="3" id="KW-1185">Reference proteome</keyword>
<comment type="caution">
    <text evidence="2">The sequence shown here is derived from an EMBL/GenBank/DDBJ whole genome shotgun (WGS) entry which is preliminary data.</text>
</comment>
<dbReference type="EMBL" id="BORW01000007">
    <property type="protein sequence ID" value="GIO67078.1"/>
    <property type="molecule type" value="Genomic_DNA"/>
</dbReference>
<name>A0ABQ4LV97_9BACL</name>
<protein>
    <recommendedName>
        <fullName evidence="4">LPXTG cell wall anchor domain-containing protein</fullName>
    </recommendedName>
</protein>
<keyword evidence="1" id="KW-1133">Transmembrane helix</keyword>
<reference evidence="2 3" key="1">
    <citation type="submission" date="2021-03" db="EMBL/GenBank/DDBJ databases">
        <title>Antimicrobial resistance genes in bacteria isolated from Japanese honey, and their potential for conferring macrolide and lincosamide resistance in the American foulbrood pathogen Paenibacillus larvae.</title>
        <authorList>
            <person name="Okamoto M."/>
            <person name="Kumagai M."/>
            <person name="Kanamori H."/>
            <person name="Takamatsu D."/>
        </authorList>
    </citation>
    <scope>NUCLEOTIDE SEQUENCE [LARGE SCALE GENOMIC DNA]</scope>
    <source>
        <strain evidence="2 3">J21TS3</strain>
    </source>
</reference>
<dbReference type="Proteomes" id="UP000680638">
    <property type="component" value="Unassembled WGS sequence"/>
</dbReference>
<feature type="transmembrane region" description="Helical" evidence="1">
    <location>
        <begin position="91"/>
        <end position="109"/>
    </location>
</feature>
<keyword evidence="1" id="KW-0812">Transmembrane</keyword>
<sequence length="119" mass="13417">MRSRNILRHDRAEQVDSDRIGKKLGKVTRYSDREGTYGGNFSNVYPKGTTYHEILGISPQKQIAVKTGTEAYVMAEYRGPYAGPAGRPGEAWLSILVIALLAAAGIFFYHRHRKRHRPT</sequence>
<evidence type="ECO:0008006" key="4">
    <source>
        <dbReference type="Google" id="ProtNLM"/>
    </source>
</evidence>
<organism evidence="2 3">
    <name type="scientific">Paenibacillus cookii</name>
    <dbReference type="NCBI Taxonomy" id="157839"/>
    <lineage>
        <taxon>Bacteria</taxon>
        <taxon>Bacillati</taxon>
        <taxon>Bacillota</taxon>
        <taxon>Bacilli</taxon>
        <taxon>Bacillales</taxon>
        <taxon>Paenibacillaceae</taxon>
        <taxon>Paenibacillus</taxon>
    </lineage>
</organism>
<evidence type="ECO:0000313" key="2">
    <source>
        <dbReference type="EMBL" id="GIO67078.1"/>
    </source>
</evidence>
<gene>
    <name evidence="2" type="ORF">J21TS3_18990</name>
</gene>
<keyword evidence="1" id="KW-0472">Membrane</keyword>
<accession>A0ABQ4LV97</accession>